<dbReference type="Proteomes" id="UP001362899">
    <property type="component" value="Unassembled WGS sequence"/>
</dbReference>
<sequence length="736" mass="84394">MLNEVRITSDELRSEQKFNQSFIKNKATSAPSFNDHSSIFESFPEPDKVTFLDLSQLNEKYDLDNYYEGTLPSWLRYFKNLRVLKAQNLGILYIEDWIVELRELRMLFLDNNLISTWPYFILKLPKIKCASFHNNPCLRSLMMKSPTFKERYYNWQTTATNRRSLPSYIRGPEWDIAASARTKVINAIHDFGFYCGGVYTQLAPSDLSNDGCVTILSPCLLHLRRNKLIEGKLDTWKENKSPFLPVATIDPSFELGVDPDLEHQFQILLYLFKDIDILLKRNVIQKEFKNKNSQTLKDGVVLTENIDVTVLDTIMTFSGSCKTMSCRSACAPLTASNKETLKWLIKLLNGEDKYILLLQFASHQHSKHSMGHNPFQDLITSHKRLQCVFTTLTSSYNSNPGEVNVQHCITDLVNTIIELQDSFSDYASRFSEYEHLVQEGSSIFSLYHSKEVEEYVVHHANKLNGFARMIAAAKSGLSERKLRPSIRERYKWHHAGSSSNNQTVHKQGNVMSAPKFLKEWISDQLGPITDCKESAYFYSPLIRLVFYVRIFSILAIVNDAYKPVLKTLQTLKAKTAATIQTSRELERAKVLSIKYRNGIDMFKDYKWDAGLSIHSRTYLEPGILRLKTNDIIDGVTGKSASVVKEIYKVEKPKVMRMVCCENRILLFDDIFESIVLNTSEQDISIISEGSKIRITFNNVRETCIASVKSFSARYMSGSDHAKELLQAVLLDKTIIL</sequence>
<protein>
    <submittedName>
        <fullName evidence="1">Uncharacterized protein</fullName>
    </submittedName>
</protein>
<evidence type="ECO:0000313" key="2">
    <source>
        <dbReference type="Proteomes" id="UP001362899"/>
    </source>
</evidence>
<comment type="caution">
    <text evidence="1">The sequence shown here is derived from an EMBL/GenBank/DDBJ whole genome shotgun (WGS) entry which is preliminary data.</text>
</comment>
<gene>
    <name evidence="1" type="ORF">DASB73_023980</name>
</gene>
<proteinExistence type="predicted"/>
<name>A0AAV5RJ17_STABA</name>
<dbReference type="InterPro" id="IPR032675">
    <property type="entry name" value="LRR_dom_sf"/>
</dbReference>
<dbReference type="AlphaFoldDB" id="A0AAV5RJ17"/>
<accession>A0AAV5RJ17</accession>
<evidence type="ECO:0000313" key="1">
    <source>
        <dbReference type="EMBL" id="GMM51440.1"/>
    </source>
</evidence>
<keyword evidence="2" id="KW-1185">Reference proteome</keyword>
<reference evidence="1 2" key="1">
    <citation type="journal article" date="2023" name="Elife">
        <title>Identification of key yeast species and microbe-microbe interactions impacting larval growth of Drosophila in the wild.</title>
        <authorList>
            <person name="Mure A."/>
            <person name="Sugiura Y."/>
            <person name="Maeda R."/>
            <person name="Honda K."/>
            <person name="Sakurai N."/>
            <person name="Takahashi Y."/>
            <person name="Watada M."/>
            <person name="Katoh T."/>
            <person name="Gotoh A."/>
            <person name="Gotoh Y."/>
            <person name="Taniguchi I."/>
            <person name="Nakamura K."/>
            <person name="Hayashi T."/>
            <person name="Katayama T."/>
            <person name="Uemura T."/>
            <person name="Hattori Y."/>
        </authorList>
    </citation>
    <scope>NUCLEOTIDE SEQUENCE [LARGE SCALE GENOMIC DNA]</scope>
    <source>
        <strain evidence="1 2">SB-73</strain>
    </source>
</reference>
<dbReference type="SUPFAM" id="SSF52075">
    <property type="entry name" value="Outer arm dynein light chain 1"/>
    <property type="match status" value="1"/>
</dbReference>
<dbReference type="Gene3D" id="3.80.10.10">
    <property type="entry name" value="Ribonuclease Inhibitor"/>
    <property type="match status" value="1"/>
</dbReference>
<organism evidence="1 2">
    <name type="scientific">Starmerella bacillaris</name>
    <name type="common">Yeast</name>
    <name type="synonym">Candida zemplinina</name>
    <dbReference type="NCBI Taxonomy" id="1247836"/>
    <lineage>
        <taxon>Eukaryota</taxon>
        <taxon>Fungi</taxon>
        <taxon>Dikarya</taxon>
        <taxon>Ascomycota</taxon>
        <taxon>Saccharomycotina</taxon>
        <taxon>Dipodascomycetes</taxon>
        <taxon>Dipodascales</taxon>
        <taxon>Trichomonascaceae</taxon>
        <taxon>Starmerella</taxon>
    </lineage>
</organism>
<dbReference type="EMBL" id="BTGC01000005">
    <property type="protein sequence ID" value="GMM51440.1"/>
    <property type="molecule type" value="Genomic_DNA"/>
</dbReference>